<dbReference type="AlphaFoldDB" id="A0A133XVD5"/>
<dbReference type="STRING" id="87541.AWM71_04915"/>
<dbReference type="InterPro" id="IPR029052">
    <property type="entry name" value="Metallo-depent_PP-like"/>
</dbReference>
<dbReference type="GO" id="GO:0016787">
    <property type="term" value="F:hydrolase activity"/>
    <property type="evidence" value="ECO:0007669"/>
    <property type="project" value="UniProtKB-KW"/>
</dbReference>
<dbReference type="PANTHER" id="PTHR30337:SF7">
    <property type="entry name" value="PHOSPHOESTERASE"/>
    <property type="match status" value="1"/>
</dbReference>
<dbReference type="InterPro" id="IPR050535">
    <property type="entry name" value="DNA_Repair-Maintenance_Comp"/>
</dbReference>
<dbReference type="CDD" id="cd00840">
    <property type="entry name" value="MPP_Mre11_N"/>
    <property type="match status" value="1"/>
</dbReference>
<gene>
    <name evidence="3" type="ORF">HMPREF3187_01240</name>
</gene>
<proteinExistence type="predicted"/>
<evidence type="ECO:0000313" key="3">
    <source>
        <dbReference type="EMBL" id="KXB34908.1"/>
    </source>
</evidence>
<dbReference type="Gene3D" id="3.60.21.10">
    <property type="match status" value="1"/>
</dbReference>
<sequence>MNVKKGEGLMIRFIHAADLHLGQPMKKIKTQNKKLYHSLLKATEESFFRLIDIAINEKVDFVLLAGDLYDNPKGSLQEQFLLKQGLDRLAQANIKTFMLFGNHDHLAMAQDHLRFPEEVTVFPREITTVHFTSKSKEEVAITGFSYDQRWIREDMARKFPKRFDKADYHLGMFHGQERRGRSDKDHYCPFTRTSLEELGYDYWALGHIHKSQILQARVPIVYPGNIQGTHFKEKGPKGACLVTLSKGREAEIEFVETTDWQFYEQPIKLPLLDGVDDLREVFERTYQEVKRTAEEEGLHLLTQFCFQLSLTDKDNLLLLKRYGEELMDQLRWQIDNKDNNFVAYPITYSIEVDRSEQKRVSNLYQQALLEKWQEYKDPAKFEALLQALFRHYHWQRYLKKEVDDEQFQEDVYQQALNKMDLSTTNYRQKQWRD</sequence>
<protein>
    <submittedName>
        <fullName evidence="3">Ser/Thr phosphatase family protein</fullName>
    </submittedName>
</protein>
<name>A0A133XVD5_9LACT</name>
<comment type="caution">
    <text evidence="3">The sequence shown here is derived from an EMBL/GenBank/DDBJ whole genome shotgun (WGS) entry which is preliminary data.</text>
</comment>
<dbReference type="InterPro" id="IPR041796">
    <property type="entry name" value="Mre11_N"/>
</dbReference>
<dbReference type="PATRIC" id="fig|87541.4.peg.1233"/>
<dbReference type="Proteomes" id="UP000070422">
    <property type="component" value="Unassembled WGS sequence"/>
</dbReference>
<feature type="domain" description="Calcineurin-like phosphoesterase" evidence="2">
    <location>
        <begin position="11"/>
        <end position="210"/>
    </location>
</feature>
<dbReference type="PIRSF" id="PIRSF033091">
    <property type="entry name" value="Pesterase_YhaO"/>
    <property type="match status" value="1"/>
</dbReference>
<accession>A0A133XVD5</accession>
<organism evidence="3 4">
    <name type="scientific">Aerococcus christensenii</name>
    <dbReference type="NCBI Taxonomy" id="87541"/>
    <lineage>
        <taxon>Bacteria</taxon>
        <taxon>Bacillati</taxon>
        <taxon>Bacillota</taxon>
        <taxon>Bacilli</taxon>
        <taxon>Lactobacillales</taxon>
        <taxon>Aerococcaceae</taxon>
        <taxon>Aerococcus</taxon>
    </lineage>
</organism>
<dbReference type="InterPro" id="IPR014576">
    <property type="entry name" value="Pesterase_YhaO"/>
</dbReference>
<dbReference type="EMBL" id="LSCQ01000070">
    <property type="protein sequence ID" value="KXB34908.1"/>
    <property type="molecule type" value="Genomic_DNA"/>
</dbReference>
<dbReference type="Pfam" id="PF00149">
    <property type="entry name" value="Metallophos"/>
    <property type="match status" value="1"/>
</dbReference>
<evidence type="ECO:0000313" key="4">
    <source>
        <dbReference type="Proteomes" id="UP000070422"/>
    </source>
</evidence>
<dbReference type="PANTHER" id="PTHR30337">
    <property type="entry name" value="COMPONENT OF ATP-DEPENDENT DSDNA EXONUCLEASE"/>
    <property type="match status" value="1"/>
</dbReference>
<evidence type="ECO:0000256" key="1">
    <source>
        <dbReference type="ARBA" id="ARBA00022801"/>
    </source>
</evidence>
<keyword evidence="1" id="KW-0378">Hydrolase</keyword>
<dbReference type="InterPro" id="IPR004843">
    <property type="entry name" value="Calcineurin-like_PHP"/>
</dbReference>
<evidence type="ECO:0000259" key="2">
    <source>
        <dbReference type="Pfam" id="PF00149"/>
    </source>
</evidence>
<dbReference type="SUPFAM" id="SSF56300">
    <property type="entry name" value="Metallo-dependent phosphatases"/>
    <property type="match status" value="1"/>
</dbReference>
<reference evidence="3 4" key="1">
    <citation type="submission" date="2016-01" db="EMBL/GenBank/DDBJ databases">
        <authorList>
            <person name="Oliw E.H."/>
        </authorList>
    </citation>
    <scope>NUCLEOTIDE SEQUENCE [LARGE SCALE GENOMIC DNA]</scope>
    <source>
        <strain evidence="3 4">KA00635</strain>
    </source>
</reference>